<sequence length="182" mass="18901">MIPAAQTERRGNADANRHPVGFAIDAQRERVLPLFHTDNSSAANARAAKYGESSISGACRPICAASSAALPRAVVTPSPSCPNANHNQVCRGCAPNSGNPSAEAARSPVQQRMMFSCASVGKKCCARMSIAASSGISNDESTESNWREEPISHCPVGRACTLNATEAPSLACALAPYPSSTN</sequence>
<name>A0A0J7MR66_LASNI</name>
<dbReference type="Proteomes" id="UP000036403">
    <property type="component" value="Unassembled WGS sequence"/>
</dbReference>
<dbReference type="PaxDb" id="67767-A0A0J7MR66"/>
<keyword evidence="2" id="KW-1185">Reference proteome</keyword>
<accession>A0A0J7MR66</accession>
<evidence type="ECO:0000313" key="2">
    <source>
        <dbReference type="Proteomes" id="UP000036403"/>
    </source>
</evidence>
<proteinExistence type="predicted"/>
<comment type="caution">
    <text evidence="1">The sequence shown here is derived from an EMBL/GenBank/DDBJ whole genome shotgun (WGS) entry which is preliminary data.</text>
</comment>
<dbReference type="AlphaFoldDB" id="A0A0J7MR66"/>
<gene>
    <name evidence="1" type="ORF">RF55_21137</name>
</gene>
<protein>
    <submittedName>
        <fullName evidence="1">Uncharacterized protein</fullName>
    </submittedName>
</protein>
<reference evidence="1 2" key="1">
    <citation type="submission" date="2015-04" db="EMBL/GenBank/DDBJ databases">
        <title>Lasius niger genome sequencing.</title>
        <authorList>
            <person name="Konorov E.A."/>
            <person name="Nikitin M.A."/>
            <person name="Kirill M.V."/>
            <person name="Chang P."/>
        </authorList>
    </citation>
    <scope>NUCLEOTIDE SEQUENCE [LARGE SCALE GENOMIC DNA]</scope>
    <source>
        <tissue evidence="1">Whole</tissue>
    </source>
</reference>
<dbReference type="EMBL" id="LBMM01021642">
    <property type="protein sequence ID" value="KMQ83035.1"/>
    <property type="molecule type" value="Genomic_DNA"/>
</dbReference>
<organism evidence="1 2">
    <name type="scientific">Lasius niger</name>
    <name type="common">Black garden ant</name>
    <dbReference type="NCBI Taxonomy" id="67767"/>
    <lineage>
        <taxon>Eukaryota</taxon>
        <taxon>Metazoa</taxon>
        <taxon>Ecdysozoa</taxon>
        <taxon>Arthropoda</taxon>
        <taxon>Hexapoda</taxon>
        <taxon>Insecta</taxon>
        <taxon>Pterygota</taxon>
        <taxon>Neoptera</taxon>
        <taxon>Endopterygota</taxon>
        <taxon>Hymenoptera</taxon>
        <taxon>Apocrita</taxon>
        <taxon>Aculeata</taxon>
        <taxon>Formicoidea</taxon>
        <taxon>Formicidae</taxon>
        <taxon>Formicinae</taxon>
        <taxon>Lasius</taxon>
        <taxon>Lasius</taxon>
    </lineage>
</organism>
<evidence type="ECO:0000313" key="1">
    <source>
        <dbReference type="EMBL" id="KMQ83035.1"/>
    </source>
</evidence>